<dbReference type="AlphaFoldDB" id="A0A6L2MFP5"/>
<name>A0A6L2MFP5_TANCI</name>
<organism evidence="1">
    <name type="scientific">Tanacetum cinerariifolium</name>
    <name type="common">Dalmatian daisy</name>
    <name type="synonym">Chrysanthemum cinerariifolium</name>
    <dbReference type="NCBI Taxonomy" id="118510"/>
    <lineage>
        <taxon>Eukaryota</taxon>
        <taxon>Viridiplantae</taxon>
        <taxon>Streptophyta</taxon>
        <taxon>Embryophyta</taxon>
        <taxon>Tracheophyta</taxon>
        <taxon>Spermatophyta</taxon>
        <taxon>Magnoliopsida</taxon>
        <taxon>eudicotyledons</taxon>
        <taxon>Gunneridae</taxon>
        <taxon>Pentapetalae</taxon>
        <taxon>asterids</taxon>
        <taxon>campanulids</taxon>
        <taxon>Asterales</taxon>
        <taxon>Asteraceae</taxon>
        <taxon>Asteroideae</taxon>
        <taxon>Anthemideae</taxon>
        <taxon>Anthemidinae</taxon>
        <taxon>Tanacetum</taxon>
    </lineage>
</organism>
<comment type="caution">
    <text evidence="1">The sequence shown here is derived from an EMBL/GenBank/DDBJ whole genome shotgun (WGS) entry which is preliminary data.</text>
</comment>
<dbReference type="InterPro" id="IPR036465">
    <property type="entry name" value="vWFA_dom_sf"/>
</dbReference>
<reference evidence="1" key="1">
    <citation type="journal article" date="2019" name="Sci. Rep.">
        <title>Draft genome of Tanacetum cinerariifolium, the natural source of mosquito coil.</title>
        <authorList>
            <person name="Yamashiro T."/>
            <person name="Shiraishi A."/>
            <person name="Satake H."/>
            <person name="Nakayama K."/>
        </authorList>
    </citation>
    <scope>NUCLEOTIDE SEQUENCE</scope>
</reference>
<dbReference type="SUPFAM" id="SSF53300">
    <property type="entry name" value="vWA-like"/>
    <property type="match status" value="1"/>
</dbReference>
<proteinExistence type="predicted"/>
<evidence type="ECO:0000313" key="1">
    <source>
        <dbReference type="EMBL" id="GEU72748.1"/>
    </source>
</evidence>
<protein>
    <submittedName>
        <fullName evidence="1">von Willebrand factor, type A</fullName>
    </submittedName>
</protein>
<accession>A0A6L2MFP5</accession>
<sequence length="118" mass="13041">MKEKILLNVNSGTESEIMCSIASYPLRETRQQGGETGFSYEADVKKCYHTCTEWMNTNLIAEGGTNLLLTLKQSFDMLGKTGESIPLIFLITDGSVEDEKDICSIVKNQLVDEGINSP</sequence>
<gene>
    <name evidence="1" type="ORF">Tci_044726</name>
</gene>
<dbReference type="PANTHER" id="PTHR46503">
    <property type="entry name" value="INTER-ALPHA-TRYPSIN INHIBITOR HEAVY CHAIN-LIKE PROTEIN"/>
    <property type="match status" value="1"/>
</dbReference>
<dbReference type="PANTHER" id="PTHR46503:SF9">
    <property type="entry name" value="INTER ALPHA-TRYPSIN INHIBITOR, HEAVY CHAIN-LIKE PROTEIN"/>
    <property type="match status" value="1"/>
</dbReference>
<dbReference type="EMBL" id="BKCJ010006552">
    <property type="protein sequence ID" value="GEU72748.1"/>
    <property type="molecule type" value="Genomic_DNA"/>
</dbReference>